<feature type="region of interest" description="Disordered" evidence="1">
    <location>
        <begin position="108"/>
        <end position="130"/>
    </location>
</feature>
<feature type="region of interest" description="Disordered" evidence="1">
    <location>
        <begin position="672"/>
        <end position="701"/>
    </location>
</feature>
<evidence type="ECO:0000313" key="3">
    <source>
        <dbReference type="EMBL" id="RUS87597.1"/>
    </source>
</evidence>
<feature type="region of interest" description="Disordered" evidence="1">
    <location>
        <begin position="783"/>
        <end position="806"/>
    </location>
</feature>
<dbReference type="AlphaFoldDB" id="A0A433U1C4"/>
<keyword evidence="4" id="KW-1185">Reference proteome</keyword>
<accession>A0A433U1C4</accession>
<feature type="transmembrane region" description="Helical" evidence="2">
    <location>
        <begin position="49"/>
        <end position="69"/>
    </location>
</feature>
<dbReference type="Proteomes" id="UP000271974">
    <property type="component" value="Unassembled WGS sequence"/>
</dbReference>
<evidence type="ECO:0000256" key="2">
    <source>
        <dbReference type="SAM" id="Phobius"/>
    </source>
</evidence>
<feature type="compositionally biased region" description="Polar residues" evidence="1">
    <location>
        <begin position="470"/>
        <end position="479"/>
    </location>
</feature>
<evidence type="ECO:0000256" key="1">
    <source>
        <dbReference type="SAM" id="MobiDB-lite"/>
    </source>
</evidence>
<feature type="compositionally biased region" description="Basic and acidic residues" evidence="1">
    <location>
        <begin position="483"/>
        <end position="498"/>
    </location>
</feature>
<evidence type="ECO:0000313" key="4">
    <source>
        <dbReference type="Proteomes" id="UP000271974"/>
    </source>
</evidence>
<sequence>MYEPGLSMDEAQTNATWSTDTPAISAAKSVVRAAGVTSSQSVDMRMFPWLLPVSVAVVMVIFLVCSFWHHHRRFLQQRRHASRYIIHEYRRVAGPIFSLAATLNDATTTSDGKGTCGDGGGEQDDQPTSILTPNALTKRLRRCYSWSPRIFKTKHLHGPRNTGNNSAGLSAVKKCAHELNSRNSLGSTGHGLVPASPRSPGDPSLPTWVLQEIQALQKTSGLSEEKLNHQLSALAHWATFSQSTRRKSRSLVVTTSTGALATDQGCSEPDVTRLGRGGNQAGSATGGDTDQAFVVENGIRSTHNKILSEVNVPQTVGQEYSDKNHPNESHGFDHKTINEQRVLFPGIPLGKSNARMNFFQYPVDETSRCGREHSASTDTVPTIQITPTTEEAGAEWNTSVYTSTGMSDKNNTPALCLDVNTGTYDLIPPAYHEGSMRIPVAPVQPLGMSRHRETAINPFLVTQNQFSAQLNSDRSNTRPFNVVDREKDSLDMQEDESKTNSNALQQENSDTVGVYSKPILKDLFEIYRVVRALRETLLPRSNHLDSESTDIGETNDGNTWHGVEVSMIANKAIYSAGLSSFKDDTEMQAQSHNDCDGVNSSFDVADSEGVSKLKRNNISRNSDRHRKSNIDQNSCSRCTAVKEILISLGNLNLHNIEQFLLQAMVKPTSGGVEANGPSFSTLQPRDNSSLPTQRDHGDDSYETPLLLNRRRAASDSSTIPESHPLLSYKDGDGTFYTSVFENTCRVKCRYEWPNNDHSNVTNIQDSLNTAIMDTTPALSRTIERKEPSGQEDDVIGYRSLSDSPKSCDSVRDYMDSSLSSLYESLV</sequence>
<organism evidence="3 4">
    <name type="scientific">Elysia chlorotica</name>
    <name type="common">Eastern emerald elysia</name>
    <name type="synonym">Sea slug</name>
    <dbReference type="NCBI Taxonomy" id="188477"/>
    <lineage>
        <taxon>Eukaryota</taxon>
        <taxon>Metazoa</taxon>
        <taxon>Spiralia</taxon>
        <taxon>Lophotrochozoa</taxon>
        <taxon>Mollusca</taxon>
        <taxon>Gastropoda</taxon>
        <taxon>Heterobranchia</taxon>
        <taxon>Euthyneura</taxon>
        <taxon>Panpulmonata</taxon>
        <taxon>Sacoglossa</taxon>
        <taxon>Placobranchoidea</taxon>
        <taxon>Plakobranchidae</taxon>
        <taxon>Elysia</taxon>
    </lineage>
</organism>
<keyword evidence="2" id="KW-0812">Transmembrane</keyword>
<gene>
    <name evidence="3" type="ORF">EGW08_004642</name>
</gene>
<dbReference type="EMBL" id="RQTK01000106">
    <property type="protein sequence ID" value="RUS87597.1"/>
    <property type="molecule type" value="Genomic_DNA"/>
</dbReference>
<proteinExistence type="predicted"/>
<feature type="compositionally biased region" description="Polar residues" evidence="1">
    <location>
        <begin position="677"/>
        <end position="692"/>
    </location>
</feature>
<dbReference type="OrthoDB" id="10575665at2759"/>
<name>A0A433U1C4_ELYCH</name>
<reference evidence="3 4" key="1">
    <citation type="submission" date="2019-01" db="EMBL/GenBank/DDBJ databases">
        <title>A draft genome assembly of the solar-powered sea slug Elysia chlorotica.</title>
        <authorList>
            <person name="Cai H."/>
            <person name="Li Q."/>
            <person name="Fang X."/>
            <person name="Li J."/>
            <person name="Curtis N.E."/>
            <person name="Altenburger A."/>
            <person name="Shibata T."/>
            <person name="Feng M."/>
            <person name="Maeda T."/>
            <person name="Schwartz J.A."/>
            <person name="Shigenobu S."/>
            <person name="Lundholm N."/>
            <person name="Nishiyama T."/>
            <person name="Yang H."/>
            <person name="Hasebe M."/>
            <person name="Li S."/>
            <person name="Pierce S.K."/>
            <person name="Wang J."/>
        </authorList>
    </citation>
    <scope>NUCLEOTIDE SEQUENCE [LARGE SCALE GENOMIC DNA]</scope>
    <source>
        <strain evidence="3">EC2010</strain>
        <tissue evidence="3">Whole organism of an adult</tissue>
    </source>
</reference>
<protein>
    <submittedName>
        <fullName evidence="3">Uncharacterized protein</fullName>
    </submittedName>
</protein>
<feature type="region of interest" description="Disordered" evidence="1">
    <location>
        <begin position="181"/>
        <end position="204"/>
    </location>
</feature>
<keyword evidence="2" id="KW-1133">Transmembrane helix</keyword>
<feature type="region of interest" description="Disordered" evidence="1">
    <location>
        <begin position="470"/>
        <end position="505"/>
    </location>
</feature>
<comment type="caution">
    <text evidence="3">The sequence shown here is derived from an EMBL/GenBank/DDBJ whole genome shotgun (WGS) entry which is preliminary data.</text>
</comment>
<keyword evidence="2" id="KW-0472">Membrane</keyword>